<comment type="caution">
    <text evidence="2">The sequence shown here is derived from an EMBL/GenBank/DDBJ whole genome shotgun (WGS) entry which is preliminary data.</text>
</comment>
<evidence type="ECO:0000313" key="3">
    <source>
        <dbReference type="Proteomes" id="UP000734854"/>
    </source>
</evidence>
<name>A0A8J5L3S3_ZINOF</name>
<proteinExistence type="predicted"/>
<dbReference type="InterPro" id="IPR038928">
    <property type="entry name" value="LAZY1"/>
</dbReference>
<protein>
    <submittedName>
        <fullName evidence="2">Uncharacterized protein</fullName>
    </submittedName>
</protein>
<evidence type="ECO:0000256" key="1">
    <source>
        <dbReference type="SAM" id="MobiDB-lite"/>
    </source>
</evidence>
<dbReference type="PANTHER" id="PTHR34959:SF3">
    <property type="entry name" value="PROTEIN LAZY 1"/>
    <property type="match status" value="1"/>
</dbReference>
<dbReference type="GO" id="GO:2000012">
    <property type="term" value="P:regulation of auxin polar transport"/>
    <property type="evidence" value="ECO:0007669"/>
    <property type="project" value="InterPro"/>
</dbReference>
<reference evidence="2 3" key="1">
    <citation type="submission" date="2020-08" db="EMBL/GenBank/DDBJ databases">
        <title>Plant Genome Project.</title>
        <authorList>
            <person name="Zhang R.-G."/>
        </authorList>
    </citation>
    <scope>NUCLEOTIDE SEQUENCE [LARGE SCALE GENOMIC DNA]</scope>
    <source>
        <tissue evidence="2">Rhizome</tissue>
    </source>
</reference>
<organism evidence="2 3">
    <name type="scientific">Zingiber officinale</name>
    <name type="common">Ginger</name>
    <name type="synonym">Amomum zingiber</name>
    <dbReference type="NCBI Taxonomy" id="94328"/>
    <lineage>
        <taxon>Eukaryota</taxon>
        <taxon>Viridiplantae</taxon>
        <taxon>Streptophyta</taxon>
        <taxon>Embryophyta</taxon>
        <taxon>Tracheophyta</taxon>
        <taxon>Spermatophyta</taxon>
        <taxon>Magnoliopsida</taxon>
        <taxon>Liliopsida</taxon>
        <taxon>Zingiberales</taxon>
        <taxon>Zingiberaceae</taxon>
        <taxon>Zingiber</taxon>
    </lineage>
</organism>
<feature type="compositionally biased region" description="Low complexity" evidence="1">
    <location>
        <begin position="166"/>
        <end position="178"/>
    </location>
</feature>
<dbReference type="GO" id="GO:0009630">
    <property type="term" value="P:gravitropism"/>
    <property type="evidence" value="ECO:0007669"/>
    <property type="project" value="InterPro"/>
</dbReference>
<evidence type="ECO:0000313" key="2">
    <source>
        <dbReference type="EMBL" id="KAG6510760.1"/>
    </source>
</evidence>
<sequence>MRQLLGWMHRKLWPNNGGDGFKDFGGGGACICIGGRTSPDGDLHRCRRREYEPFHARARGLGPDAEELYEGGGGGEPAVEEIFEGFLAIGTLGIGSWPIEEEDEASIEEAQKESAGGEELVVVRAALETIAEKEAEATTKTDLMVVETELEKVLAAEAERDRGRRSSAARSSHAGSSSSAAAACPLQGFLFGSSSEAAGAIEAEAADATVAGSSRKAQRTSLAELFMMSRIAEEAAGREKASAGVGNAADWEEKATSEIQLLTKRMTKRRGWKGSDGADAADGLTAETTIQKILQMFHRKVHPQNTNSTRRSCKTGKIEKKHYVPLIGGKAMKLKDERRKEIIDNLSGSDMNVDQGHWIKTDANYVVLEL</sequence>
<feature type="region of interest" description="Disordered" evidence="1">
    <location>
        <begin position="156"/>
        <end position="178"/>
    </location>
</feature>
<accession>A0A8J5L3S3</accession>
<keyword evidence="3" id="KW-1185">Reference proteome</keyword>
<dbReference type="EMBL" id="JACMSC010000008">
    <property type="protein sequence ID" value="KAG6510760.1"/>
    <property type="molecule type" value="Genomic_DNA"/>
</dbReference>
<dbReference type="AlphaFoldDB" id="A0A8J5L3S3"/>
<dbReference type="PANTHER" id="PTHR34959">
    <property type="entry name" value="PROTEIN LAZY 1"/>
    <property type="match status" value="1"/>
</dbReference>
<dbReference type="Proteomes" id="UP000734854">
    <property type="component" value="Unassembled WGS sequence"/>
</dbReference>
<gene>
    <name evidence="2" type="ORF">ZIOFF_028796</name>
</gene>